<reference evidence="4 5" key="1">
    <citation type="submission" date="2016-07" db="EMBL/GenBank/DDBJ databases">
        <title>Pervasive Adenine N6-methylation of Active Genes in Fungi.</title>
        <authorList>
            <consortium name="DOE Joint Genome Institute"/>
            <person name="Mondo S.J."/>
            <person name="Dannebaum R.O."/>
            <person name="Kuo R.C."/>
            <person name="Labutti K."/>
            <person name="Haridas S."/>
            <person name="Kuo A."/>
            <person name="Salamov A."/>
            <person name="Ahrendt S.R."/>
            <person name="Lipzen A."/>
            <person name="Sullivan W."/>
            <person name="Andreopoulos W.B."/>
            <person name="Clum A."/>
            <person name="Lindquist E."/>
            <person name="Daum C."/>
            <person name="Ramamoorthy G.K."/>
            <person name="Gryganskyi A."/>
            <person name="Culley D."/>
            <person name="Magnuson J.K."/>
            <person name="James T.Y."/>
            <person name="O'Malley M.A."/>
            <person name="Stajich J.E."/>
            <person name="Spatafora J.W."/>
            <person name="Visel A."/>
            <person name="Grigoriev I.V."/>
        </authorList>
    </citation>
    <scope>NUCLEOTIDE SEQUENCE [LARGE SCALE GENOMIC DNA]</scope>
    <source>
        <strain evidence="4 5">PL171</strain>
    </source>
</reference>
<organism evidence="4 5">
    <name type="scientific">Catenaria anguillulae PL171</name>
    <dbReference type="NCBI Taxonomy" id="765915"/>
    <lineage>
        <taxon>Eukaryota</taxon>
        <taxon>Fungi</taxon>
        <taxon>Fungi incertae sedis</taxon>
        <taxon>Blastocladiomycota</taxon>
        <taxon>Blastocladiomycetes</taxon>
        <taxon>Blastocladiales</taxon>
        <taxon>Catenariaceae</taxon>
        <taxon>Catenaria</taxon>
    </lineage>
</organism>
<accession>A0A1Y2I4T9</accession>
<dbReference type="InterPro" id="IPR002777">
    <property type="entry name" value="PFD_beta-like"/>
</dbReference>
<dbReference type="PANTHER" id="PTHR13303">
    <property type="entry name" value="PREFOLDIN SUBUNIT 2"/>
    <property type="match status" value="1"/>
</dbReference>
<dbReference type="AlphaFoldDB" id="A0A1Y2I4T9"/>
<dbReference type="InterPro" id="IPR027235">
    <property type="entry name" value="PFD2"/>
</dbReference>
<comment type="similarity">
    <text evidence="1">Belongs to the prefoldin subunit beta family.</text>
</comment>
<sequence>MCRQVIDTMKPLDGDRKAFRLVGGVLMERTVKEVLPALEQNLEGDAVGWVRPFSWLVCDLMFGFVHMMASASETERVREGHGLTTKSNTARSGSCRESSEHGLLVVDWPDR</sequence>
<dbReference type="STRING" id="765915.A0A1Y2I4T9"/>
<evidence type="ECO:0000256" key="3">
    <source>
        <dbReference type="SAM" id="MobiDB-lite"/>
    </source>
</evidence>
<feature type="compositionally biased region" description="Polar residues" evidence="3">
    <location>
        <begin position="84"/>
        <end position="96"/>
    </location>
</feature>
<comment type="caution">
    <text evidence="4">The sequence shown here is derived from an EMBL/GenBank/DDBJ whole genome shotgun (WGS) entry which is preliminary data.</text>
</comment>
<evidence type="ECO:0000256" key="2">
    <source>
        <dbReference type="ARBA" id="ARBA00023186"/>
    </source>
</evidence>
<feature type="non-terminal residue" evidence="4">
    <location>
        <position position="111"/>
    </location>
</feature>
<feature type="region of interest" description="Disordered" evidence="3">
    <location>
        <begin position="75"/>
        <end position="98"/>
    </location>
</feature>
<evidence type="ECO:0000313" key="4">
    <source>
        <dbReference type="EMBL" id="ORZ41061.1"/>
    </source>
</evidence>
<dbReference type="GO" id="GO:0051082">
    <property type="term" value="F:unfolded protein binding"/>
    <property type="evidence" value="ECO:0007669"/>
    <property type="project" value="InterPro"/>
</dbReference>
<evidence type="ECO:0000313" key="5">
    <source>
        <dbReference type="Proteomes" id="UP000193411"/>
    </source>
</evidence>
<dbReference type="Gene3D" id="1.10.287.370">
    <property type="match status" value="1"/>
</dbReference>
<dbReference type="SUPFAM" id="SSF46579">
    <property type="entry name" value="Prefoldin"/>
    <property type="match status" value="1"/>
</dbReference>
<proteinExistence type="inferred from homology"/>
<dbReference type="GO" id="GO:0016272">
    <property type="term" value="C:prefoldin complex"/>
    <property type="evidence" value="ECO:0007669"/>
    <property type="project" value="InterPro"/>
</dbReference>
<gene>
    <name evidence="4" type="ORF">BCR44DRAFT_1424302</name>
</gene>
<dbReference type="GO" id="GO:0006457">
    <property type="term" value="P:protein folding"/>
    <property type="evidence" value="ECO:0007669"/>
    <property type="project" value="InterPro"/>
</dbReference>
<keyword evidence="5" id="KW-1185">Reference proteome</keyword>
<evidence type="ECO:0000256" key="1">
    <source>
        <dbReference type="ARBA" id="ARBA00008045"/>
    </source>
</evidence>
<dbReference type="EMBL" id="MCFL01000002">
    <property type="protein sequence ID" value="ORZ41061.1"/>
    <property type="molecule type" value="Genomic_DNA"/>
</dbReference>
<keyword evidence="2" id="KW-0143">Chaperone</keyword>
<name>A0A1Y2I4T9_9FUNG</name>
<dbReference type="Pfam" id="PF01920">
    <property type="entry name" value="Prefoldin_2"/>
    <property type="match status" value="1"/>
</dbReference>
<dbReference type="InterPro" id="IPR009053">
    <property type="entry name" value="Prefoldin"/>
</dbReference>
<protein>
    <submittedName>
        <fullName evidence="4">Uncharacterized protein</fullName>
    </submittedName>
</protein>
<dbReference type="OrthoDB" id="29646at2759"/>
<dbReference type="Proteomes" id="UP000193411">
    <property type="component" value="Unassembled WGS sequence"/>
</dbReference>